<dbReference type="PANTHER" id="PTHR30349:SF41">
    <property type="entry name" value="INTEGRASE_RECOMBINASE PROTEIN MJ0367-RELATED"/>
    <property type="match status" value="1"/>
</dbReference>
<keyword evidence="2" id="KW-0238">DNA-binding</keyword>
<name>A0A7Y0PN14_9BACI</name>
<keyword evidence="3" id="KW-0233">DNA recombination</keyword>
<dbReference type="Pfam" id="PF00589">
    <property type="entry name" value="Phage_integrase"/>
    <property type="match status" value="1"/>
</dbReference>
<proteinExistence type="inferred from homology"/>
<dbReference type="EMBL" id="JABBPK010000001">
    <property type="protein sequence ID" value="NMO77896.1"/>
    <property type="molecule type" value="Genomic_DNA"/>
</dbReference>
<keyword evidence="6" id="KW-1185">Reference proteome</keyword>
<dbReference type="SUPFAM" id="SSF56349">
    <property type="entry name" value="DNA breaking-rejoining enzymes"/>
    <property type="match status" value="1"/>
</dbReference>
<dbReference type="InterPro" id="IPR002104">
    <property type="entry name" value="Integrase_catalytic"/>
</dbReference>
<evidence type="ECO:0000313" key="6">
    <source>
        <dbReference type="Proteomes" id="UP000588491"/>
    </source>
</evidence>
<evidence type="ECO:0000256" key="2">
    <source>
        <dbReference type="ARBA" id="ARBA00023125"/>
    </source>
</evidence>
<evidence type="ECO:0000313" key="5">
    <source>
        <dbReference type="EMBL" id="NMO77896.1"/>
    </source>
</evidence>
<sequence length="327" mass="37700">MTQDKVIFTSNLSELLNGYVKEQRAIGYKYIKGASLLKYLDIFLVESHLTEKRLTKEIVLQWTRKKPNETDSTRSGRISIVRGFAKYMVRLGYEAYIYPAAAVTITRYSYMPHIFTEDEMRDLFIVCDNAPVSKASPNRNIVLQLLIRMLYGCGLRISEALKLKLDDVDLENGTLLVRKAKLGKERLVPMAETLTEQCRQYSHKVHSYGSSEDYFFPSPYGGHYKEGTVYKLFRDLLWKAGISHSGKGPRLHDLRHTFSVHCLKKWVLNGEDLTNLLPYLSTYLGHVDLRGTQHYLRLTAELYPTITASIEEHYSTLIPEVFFHEAD</sequence>
<feature type="domain" description="Tyr recombinase" evidence="4">
    <location>
        <begin position="110"/>
        <end position="308"/>
    </location>
</feature>
<evidence type="ECO:0000256" key="3">
    <source>
        <dbReference type="ARBA" id="ARBA00023172"/>
    </source>
</evidence>
<evidence type="ECO:0000256" key="1">
    <source>
        <dbReference type="ARBA" id="ARBA00008857"/>
    </source>
</evidence>
<dbReference type="AlphaFoldDB" id="A0A7Y0PN14"/>
<accession>A0A7Y0PN14</accession>
<dbReference type="PROSITE" id="PS51898">
    <property type="entry name" value="TYR_RECOMBINASE"/>
    <property type="match status" value="1"/>
</dbReference>
<dbReference type="InterPro" id="IPR013762">
    <property type="entry name" value="Integrase-like_cat_sf"/>
</dbReference>
<protein>
    <submittedName>
        <fullName evidence="5">Tyrosine-type recombinase/integrase</fullName>
    </submittedName>
</protein>
<dbReference type="RefSeq" id="WP_169188628.1">
    <property type="nucleotide sequence ID" value="NZ_JABBPK010000001.1"/>
</dbReference>
<dbReference type="InterPro" id="IPR050090">
    <property type="entry name" value="Tyrosine_recombinase_XerCD"/>
</dbReference>
<organism evidence="5 6">
    <name type="scientific">Niallia alba</name>
    <dbReference type="NCBI Taxonomy" id="2729105"/>
    <lineage>
        <taxon>Bacteria</taxon>
        <taxon>Bacillati</taxon>
        <taxon>Bacillota</taxon>
        <taxon>Bacilli</taxon>
        <taxon>Bacillales</taxon>
        <taxon>Bacillaceae</taxon>
        <taxon>Niallia</taxon>
    </lineage>
</organism>
<reference evidence="5 6" key="1">
    <citation type="submission" date="2020-04" db="EMBL/GenBank/DDBJ databases">
        <title>Bacillus sp. UniB3 isolated from commercial digestive syrup.</title>
        <authorList>
            <person name="Thorat V."/>
            <person name="Kirdat K."/>
            <person name="Tiwarekar B."/>
            <person name="Yadav A."/>
        </authorList>
    </citation>
    <scope>NUCLEOTIDE SEQUENCE [LARGE SCALE GENOMIC DNA]</scope>
    <source>
        <strain evidence="5 6">UniB3</strain>
    </source>
</reference>
<dbReference type="GO" id="GO:0015074">
    <property type="term" value="P:DNA integration"/>
    <property type="evidence" value="ECO:0007669"/>
    <property type="project" value="InterPro"/>
</dbReference>
<comment type="similarity">
    <text evidence="1">Belongs to the 'phage' integrase family.</text>
</comment>
<gene>
    <name evidence="5" type="ORF">HHU08_12945</name>
</gene>
<dbReference type="Proteomes" id="UP000588491">
    <property type="component" value="Unassembled WGS sequence"/>
</dbReference>
<dbReference type="Gene3D" id="1.10.443.10">
    <property type="entry name" value="Intergrase catalytic core"/>
    <property type="match status" value="1"/>
</dbReference>
<dbReference type="GO" id="GO:0006310">
    <property type="term" value="P:DNA recombination"/>
    <property type="evidence" value="ECO:0007669"/>
    <property type="project" value="UniProtKB-KW"/>
</dbReference>
<dbReference type="GO" id="GO:0003677">
    <property type="term" value="F:DNA binding"/>
    <property type="evidence" value="ECO:0007669"/>
    <property type="project" value="UniProtKB-KW"/>
</dbReference>
<dbReference type="InterPro" id="IPR011010">
    <property type="entry name" value="DNA_brk_join_enz"/>
</dbReference>
<comment type="caution">
    <text evidence="5">The sequence shown here is derived from an EMBL/GenBank/DDBJ whole genome shotgun (WGS) entry which is preliminary data.</text>
</comment>
<dbReference type="PANTHER" id="PTHR30349">
    <property type="entry name" value="PHAGE INTEGRASE-RELATED"/>
    <property type="match status" value="1"/>
</dbReference>
<evidence type="ECO:0000259" key="4">
    <source>
        <dbReference type="PROSITE" id="PS51898"/>
    </source>
</evidence>